<dbReference type="RefSeq" id="WP_078974280.1">
    <property type="nucleotide sequence ID" value="NZ_MWQN01000001.1"/>
</dbReference>
<comment type="caution">
    <text evidence="1">The sequence shown here is derived from an EMBL/GenBank/DDBJ whole genome shotgun (WGS) entry which is preliminary data.</text>
</comment>
<accession>A0A1T3NTK6</accession>
<proteinExistence type="predicted"/>
<dbReference type="AlphaFoldDB" id="A0A1T3NTK6"/>
<organism evidence="1 2">
    <name type="scientific">Embleya scabrispora</name>
    <dbReference type="NCBI Taxonomy" id="159449"/>
    <lineage>
        <taxon>Bacteria</taxon>
        <taxon>Bacillati</taxon>
        <taxon>Actinomycetota</taxon>
        <taxon>Actinomycetes</taxon>
        <taxon>Kitasatosporales</taxon>
        <taxon>Streptomycetaceae</taxon>
        <taxon>Embleya</taxon>
    </lineage>
</organism>
<keyword evidence="2" id="KW-1185">Reference proteome</keyword>
<dbReference type="InterPro" id="IPR011990">
    <property type="entry name" value="TPR-like_helical_dom_sf"/>
</dbReference>
<protein>
    <recommendedName>
        <fullName evidence="3">Tetratrico peptide repeat group 5 domain-containing protein</fullName>
    </recommendedName>
</protein>
<dbReference type="Gene3D" id="1.25.40.10">
    <property type="entry name" value="Tetratricopeptide repeat domain"/>
    <property type="match status" value="2"/>
</dbReference>
<reference evidence="1 2" key="1">
    <citation type="submission" date="2017-03" db="EMBL/GenBank/DDBJ databases">
        <title>Draft genome sequence of Streptomyces scabrisporus NF3, endophyte isolated from Amphipterygium adstringens.</title>
        <authorList>
            <person name="Vazquez M."/>
            <person name="Ceapa C.D."/>
            <person name="Rodriguez Luna D."/>
            <person name="Sanchez Esquivel S."/>
        </authorList>
    </citation>
    <scope>NUCLEOTIDE SEQUENCE [LARGE SCALE GENOMIC DNA]</scope>
    <source>
        <strain evidence="1 2">NF3</strain>
    </source>
</reference>
<sequence>MSGTNHLAQADRAVREGRMDVAVELYLAAADAGAPDARRKAGELMFAGGDETAEAVLRQALAEGDTEAVDALSELLEVTGRAEAAVDLLIDRHRLGETRWALPIANLLADALDEPAAAERWYVSAIETGDPDAPNDFAAFLQDFDRAAEAEALLRPAAEAGDAFAMANLGRLLLNGDAVDDGIAWLTRAVEAGQEDALVDLGDAELDAGRTEDAREHIRRALDADLAGSRLLYAHLLDREGAATSEVEAAYRAAVEAGDVEVDGGDAEDLG</sequence>
<evidence type="ECO:0000313" key="1">
    <source>
        <dbReference type="EMBL" id="OPC80012.1"/>
    </source>
</evidence>
<dbReference type="OrthoDB" id="4350430at2"/>
<dbReference type="STRING" id="159449.B4N89_02780"/>
<dbReference type="EMBL" id="MWQN01000001">
    <property type="protein sequence ID" value="OPC80012.1"/>
    <property type="molecule type" value="Genomic_DNA"/>
</dbReference>
<name>A0A1T3NTK6_9ACTN</name>
<gene>
    <name evidence="1" type="ORF">B4N89_02780</name>
</gene>
<evidence type="ECO:0008006" key="3">
    <source>
        <dbReference type="Google" id="ProtNLM"/>
    </source>
</evidence>
<dbReference type="SUPFAM" id="SSF81901">
    <property type="entry name" value="HCP-like"/>
    <property type="match status" value="1"/>
</dbReference>
<dbReference type="Proteomes" id="UP000190037">
    <property type="component" value="Unassembled WGS sequence"/>
</dbReference>
<evidence type="ECO:0000313" key="2">
    <source>
        <dbReference type="Proteomes" id="UP000190037"/>
    </source>
</evidence>